<accession>A0A0N1EBI5</accession>
<organism evidence="1 2">
    <name type="scientific">Helicobacter pullorum</name>
    <dbReference type="NCBI Taxonomy" id="35818"/>
    <lineage>
        <taxon>Bacteria</taxon>
        <taxon>Pseudomonadati</taxon>
        <taxon>Campylobacterota</taxon>
        <taxon>Epsilonproteobacteria</taxon>
        <taxon>Campylobacterales</taxon>
        <taxon>Helicobacteraceae</taxon>
        <taxon>Helicobacter</taxon>
    </lineage>
</organism>
<sequence>MGNRCLIADKNRKTAIYQHWNGGRDTIEPLLRVAEYEFQKNPYKFGYDEFKAVLDVSKKVFDGKECDYERNQNIASDNGVYVVDGFQIVDREHNRFSEQKAHNALEMEIFITLSYHLGEEEAKRLMYKINKIEKDKK</sequence>
<protein>
    <submittedName>
        <fullName evidence="1">Uncharacterized protein</fullName>
    </submittedName>
</protein>
<comment type="caution">
    <text evidence="1">The sequence shown here is derived from an EMBL/GenBank/DDBJ whole genome shotgun (WGS) entry which is preliminary data.</text>
</comment>
<dbReference type="Proteomes" id="UP000037997">
    <property type="component" value="Unassembled WGS sequence"/>
</dbReference>
<gene>
    <name evidence="1" type="ORF">HPU229334_08320</name>
</gene>
<name>A0A0N1EBI5_9HELI</name>
<dbReference type="RefSeq" id="WP_005022184.1">
    <property type="nucleotide sequence ID" value="NZ_CABKNZ010000042.1"/>
</dbReference>
<evidence type="ECO:0000313" key="2">
    <source>
        <dbReference type="Proteomes" id="UP000037997"/>
    </source>
</evidence>
<dbReference type="EMBL" id="JNOC01000043">
    <property type="protein sequence ID" value="KPH55442.1"/>
    <property type="molecule type" value="Genomic_DNA"/>
</dbReference>
<proteinExistence type="predicted"/>
<dbReference type="PATRIC" id="fig|35818.11.peg.1646"/>
<dbReference type="AlphaFoldDB" id="A0A0N1EBI5"/>
<evidence type="ECO:0000313" key="1">
    <source>
        <dbReference type="EMBL" id="KPH55442.1"/>
    </source>
</evidence>
<reference evidence="1 2" key="1">
    <citation type="submission" date="2014-06" db="EMBL/GenBank/DDBJ databases">
        <title>Helicobacter pullorum isolates in fresh chicken meat - phenotypic and genotypic features.</title>
        <authorList>
            <person name="Borges V."/>
            <person name="Santos A."/>
            <person name="Correia C.B."/>
            <person name="Saraiva M."/>
            <person name="Menard A."/>
            <person name="Vieira L."/>
            <person name="Sampaio D.A."/>
            <person name="Gomes J.P."/>
            <person name="Oleastro M."/>
        </authorList>
    </citation>
    <scope>NUCLEOTIDE SEQUENCE [LARGE SCALE GENOMIC DNA]</scope>
    <source>
        <strain evidence="1 2">229334/12</strain>
    </source>
</reference>